<dbReference type="RefSeq" id="WP_238720733.1">
    <property type="nucleotide sequence ID" value="NZ_JAHQCW010000005.1"/>
</dbReference>
<dbReference type="EMBL" id="JAHQCW010000005">
    <property type="protein sequence ID" value="MBU9735746.1"/>
    <property type="molecule type" value="Genomic_DNA"/>
</dbReference>
<evidence type="ECO:0000259" key="6">
    <source>
        <dbReference type="Pfam" id="PF13407"/>
    </source>
</evidence>
<evidence type="ECO:0000256" key="4">
    <source>
        <dbReference type="SAM" id="MobiDB-lite"/>
    </source>
</evidence>
<feature type="signal peptide" evidence="5">
    <location>
        <begin position="1"/>
        <end position="19"/>
    </location>
</feature>
<dbReference type="GO" id="GO:0030246">
    <property type="term" value="F:carbohydrate binding"/>
    <property type="evidence" value="ECO:0007669"/>
    <property type="project" value="UniProtKB-ARBA"/>
</dbReference>
<accession>A0A949JX68</accession>
<feature type="compositionally biased region" description="Basic and acidic residues" evidence="4">
    <location>
        <begin position="49"/>
        <end position="63"/>
    </location>
</feature>
<dbReference type="Gene3D" id="3.40.50.2300">
    <property type="match status" value="2"/>
</dbReference>
<dbReference type="Pfam" id="PF13407">
    <property type="entry name" value="Peripla_BP_4"/>
    <property type="match status" value="1"/>
</dbReference>
<evidence type="ECO:0000313" key="7">
    <source>
        <dbReference type="EMBL" id="MBU9735746.1"/>
    </source>
</evidence>
<evidence type="ECO:0000256" key="5">
    <source>
        <dbReference type="SAM" id="SignalP"/>
    </source>
</evidence>
<name>A0A949JX68_9FIRM</name>
<proteinExistence type="inferred from homology"/>
<comment type="similarity">
    <text evidence="2">Belongs to the bacterial solute-binding protein 2 family.</text>
</comment>
<evidence type="ECO:0000256" key="2">
    <source>
        <dbReference type="ARBA" id="ARBA00007639"/>
    </source>
</evidence>
<dbReference type="PROSITE" id="PS51257">
    <property type="entry name" value="PROKAR_LIPOPROTEIN"/>
    <property type="match status" value="1"/>
</dbReference>
<evidence type="ECO:0000256" key="1">
    <source>
        <dbReference type="ARBA" id="ARBA00004196"/>
    </source>
</evidence>
<comment type="caution">
    <text evidence="7">The sequence shown here is derived from an EMBL/GenBank/DDBJ whole genome shotgun (WGS) entry which is preliminary data.</text>
</comment>
<feature type="chain" id="PRO_5039116069" evidence="5">
    <location>
        <begin position="20"/>
        <end position="354"/>
    </location>
</feature>
<dbReference type="GO" id="GO:0030313">
    <property type="term" value="C:cell envelope"/>
    <property type="evidence" value="ECO:0007669"/>
    <property type="project" value="UniProtKB-SubCell"/>
</dbReference>
<sequence>MKKCWLTFMAACLTGVLLAGCSSGSDGAAGDAASKDSAPAAAQQEPADDSSKDGGKSTDSAGDAKEKRTIGCVIISGTNPHCQIFEEGFRSVVEENGDEAVVLDADYDPGKLMSCLSDLIAQNVDGIVVESCDNQAPIQSIKEAADKGIVVAAADMLLDVKEEENILVSQTVSDNYDGGYQCGLDFAKRANGEEKNYLIMDFETNTAAVERVQGFQDAIADQPNLHLLETNQPNPETLEAKLALMDTWIQKYDKIDCVFAYHDPAAMACVQALEAAGKLKGTLVYGVDGNIDAIQAISEGKMTATAKQQPDQLAILSTKNMYRVLNGEAIDGDWLTKVPIIFIDETNAKEFLDE</sequence>
<dbReference type="InterPro" id="IPR028082">
    <property type="entry name" value="Peripla_BP_I"/>
</dbReference>
<dbReference type="Proteomes" id="UP000712157">
    <property type="component" value="Unassembled WGS sequence"/>
</dbReference>
<comment type="subcellular location">
    <subcellularLocation>
        <location evidence="1">Cell envelope</location>
    </subcellularLocation>
</comment>
<feature type="region of interest" description="Disordered" evidence="4">
    <location>
        <begin position="26"/>
        <end position="63"/>
    </location>
</feature>
<keyword evidence="3 5" id="KW-0732">Signal</keyword>
<evidence type="ECO:0000313" key="8">
    <source>
        <dbReference type="Proteomes" id="UP000712157"/>
    </source>
</evidence>
<protein>
    <submittedName>
        <fullName evidence="7">Substrate-binding domain-containing protein</fullName>
    </submittedName>
</protein>
<dbReference type="SUPFAM" id="SSF53822">
    <property type="entry name" value="Periplasmic binding protein-like I"/>
    <property type="match status" value="1"/>
</dbReference>
<dbReference type="PANTHER" id="PTHR46847">
    <property type="entry name" value="D-ALLOSE-BINDING PERIPLASMIC PROTEIN-RELATED"/>
    <property type="match status" value="1"/>
</dbReference>
<dbReference type="AlphaFoldDB" id="A0A949JX68"/>
<evidence type="ECO:0000256" key="3">
    <source>
        <dbReference type="ARBA" id="ARBA00022729"/>
    </source>
</evidence>
<dbReference type="InterPro" id="IPR025997">
    <property type="entry name" value="SBP_2_dom"/>
</dbReference>
<organism evidence="7 8">
    <name type="scientific">Diplocloster agilis</name>
    <dbReference type="NCBI Taxonomy" id="2850323"/>
    <lineage>
        <taxon>Bacteria</taxon>
        <taxon>Bacillati</taxon>
        <taxon>Bacillota</taxon>
        <taxon>Clostridia</taxon>
        <taxon>Lachnospirales</taxon>
        <taxon>Lachnospiraceae</taxon>
        <taxon>Diplocloster</taxon>
    </lineage>
</organism>
<feature type="domain" description="Periplasmic binding protein" evidence="6">
    <location>
        <begin position="70"/>
        <end position="328"/>
    </location>
</feature>
<gene>
    <name evidence="7" type="ORF">KTH89_04300</name>
</gene>
<dbReference type="PANTHER" id="PTHR46847:SF1">
    <property type="entry name" value="D-ALLOSE-BINDING PERIPLASMIC PROTEIN-RELATED"/>
    <property type="match status" value="1"/>
</dbReference>
<keyword evidence="8" id="KW-1185">Reference proteome</keyword>
<feature type="compositionally biased region" description="Low complexity" evidence="4">
    <location>
        <begin position="26"/>
        <end position="45"/>
    </location>
</feature>
<reference evidence="7" key="1">
    <citation type="submission" date="2021-06" db="EMBL/GenBank/DDBJ databases">
        <title>Description of novel taxa of the family Lachnospiraceae.</title>
        <authorList>
            <person name="Chaplin A.V."/>
            <person name="Sokolova S.R."/>
            <person name="Pikina A.P."/>
            <person name="Korzhanova M."/>
            <person name="Belova V."/>
            <person name="Korostin D."/>
            <person name="Efimov B.A."/>
        </authorList>
    </citation>
    <scope>NUCLEOTIDE SEQUENCE</scope>
    <source>
        <strain evidence="7">ASD5720</strain>
    </source>
</reference>